<accession>A0A0G3WI06</accession>
<keyword evidence="5 6" id="KW-0320">Glycogen biosynthesis</keyword>
<name>A0A0G3WI06_9BACT</name>
<evidence type="ECO:0000313" key="9">
    <source>
        <dbReference type="Proteomes" id="UP000035337"/>
    </source>
</evidence>
<dbReference type="Pfam" id="PF08323">
    <property type="entry name" value="Glyco_transf_5"/>
    <property type="match status" value="1"/>
</dbReference>
<dbReference type="RefSeq" id="WP_052569658.1">
    <property type="nucleotide sequence ID" value="NZ_CP009498.1"/>
</dbReference>
<dbReference type="EC" id="2.4.1.21" evidence="6"/>
<dbReference type="PANTHER" id="PTHR45825:SF11">
    <property type="entry name" value="ALPHA AMYLASE DOMAIN-CONTAINING PROTEIN"/>
    <property type="match status" value="1"/>
</dbReference>
<dbReference type="OrthoDB" id="9808590at2"/>
<dbReference type="Pfam" id="PF13692">
    <property type="entry name" value="Glyco_trans_1_4"/>
    <property type="match status" value="1"/>
</dbReference>
<comment type="catalytic activity">
    <reaction evidence="1 6">
        <text>[(1-&gt;4)-alpha-D-glucosyl](n) + ADP-alpha-D-glucose = [(1-&gt;4)-alpha-D-glucosyl](n+1) + ADP + H(+)</text>
        <dbReference type="Rhea" id="RHEA:18189"/>
        <dbReference type="Rhea" id="RHEA-COMP:9584"/>
        <dbReference type="Rhea" id="RHEA-COMP:9587"/>
        <dbReference type="ChEBI" id="CHEBI:15378"/>
        <dbReference type="ChEBI" id="CHEBI:15444"/>
        <dbReference type="ChEBI" id="CHEBI:57498"/>
        <dbReference type="ChEBI" id="CHEBI:456216"/>
        <dbReference type="EC" id="2.4.1.21"/>
    </reaction>
</comment>
<comment type="pathway">
    <text evidence="6">Glycan biosynthesis; glycogen biosynthesis.</text>
</comment>
<dbReference type="KEGG" id="epo:Epro_0131"/>
<comment type="function">
    <text evidence="6">Synthesizes alpha-1,4-glucan chains using ADP-glucose.</text>
</comment>
<dbReference type="UniPathway" id="UPA00164"/>
<dbReference type="NCBIfam" id="TIGR02095">
    <property type="entry name" value="glgA"/>
    <property type="match status" value="1"/>
</dbReference>
<reference evidence="8 9" key="1">
    <citation type="submission" date="2014-09" db="EMBL/GenBank/DDBJ databases">
        <title>Complete genome sequence of Endomicrobium proavitum.</title>
        <authorList>
            <person name="Zheng H."/>
        </authorList>
    </citation>
    <scope>NUCLEOTIDE SEQUENCE [LARGE SCALE GENOMIC DNA]</scope>
    <source>
        <strain evidence="8 9">Rsa215</strain>
    </source>
</reference>
<dbReference type="InterPro" id="IPR013534">
    <property type="entry name" value="Starch_synth_cat_dom"/>
</dbReference>
<evidence type="ECO:0000256" key="5">
    <source>
        <dbReference type="ARBA" id="ARBA00023056"/>
    </source>
</evidence>
<evidence type="ECO:0000256" key="4">
    <source>
        <dbReference type="ARBA" id="ARBA00022679"/>
    </source>
</evidence>
<comment type="similarity">
    <text evidence="2 6">Belongs to the glycosyltransferase 1 family. Bacterial/plant glycogen synthase subfamily.</text>
</comment>
<dbReference type="GO" id="GO:0005978">
    <property type="term" value="P:glycogen biosynthetic process"/>
    <property type="evidence" value="ECO:0007669"/>
    <property type="project" value="UniProtKB-UniRule"/>
</dbReference>
<feature type="domain" description="Starch synthase catalytic" evidence="7">
    <location>
        <begin position="2"/>
        <end position="240"/>
    </location>
</feature>
<evidence type="ECO:0000256" key="3">
    <source>
        <dbReference type="ARBA" id="ARBA00022676"/>
    </source>
</evidence>
<dbReference type="GO" id="GO:0004373">
    <property type="term" value="F:alpha-1,4-glucan glucosyltransferase (UDP-glucose donor) activity"/>
    <property type="evidence" value="ECO:0007669"/>
    <property type="project" value="InterPro"/>
</dbReference>
<dbReference type="PATRIC" id="fig|1408281.3.peg.134"/>
<feature type="binding site" evidence="6">
    <location>
        <position position="15"/>
    </location>
    <ligand>
        <name>ADP-alpha-D-glucose</name>
        <dbReference type="ChEBI" id="CHEBI:57498"/>
    </ligand>
</feature>
<organism evidence="8 9">
    <name type="scientific">Endomicrobium proavitum</name>
    <dbReference type="NCBI Taxonomy" id="1408281"/>
    <lineage>
        <taxon>Bacteria</taxon>
        <taxon>Pseudomonadati</taxon>
        <taxon>Elusimicrobiota</taxon>
        <taxon>Endomicrobiia</taxon>
        <taxon>Endomicrobiales</taxon>
        <taxon>Endomicrobiaceae</taxon>
        <taxon>Endomicrobium</taxon>
    </lineage>
</organism>
<evidence type="ECO:0000259" key="7">
    <source>
        <dbReference type="Pfam" id="PF08323"/>
    </source>
</evidence>
<dbReference type="PANTHER" id="PTHR45825">
    <property type="entry name" value="GRANULE-BOUND STARCH SYNTHASE 1, CHLOROPLASTIC/AMYLOPLASTIC"/>
    <property type="match status" value="1"/>
</dbReference>
<dbReference type="AlphaFoldDB" id="A0A0G3WI06"/>
<proteinExistence type="inferred from homology"/>
<dbReference type="CDD" id="cd03791">
    <property type="entry name" value="GT5_Glycogen_synthase_DULL1-like"/>
    <property type="match status" value="1"/>
</dbReference>
<dbReference type="Proteomes" id="UP000035337">
    <property type="component" value="Chromosome"/>
</dbReference>
<sequence>MKILMAASECAPFVKVGGLADVLGTLPAYLKKAGHDVRVIIPKYKAIDEKKYDLKPAAQGLSVKVSGDEELFAVKQCVTKDGVKVYFVESRRFFDRNGVYGEGGYEYGDSRERYIFFCRAVFESLKAVNFIPDVIHCHDWQTGLIPAYLKTVLKNDDYFSKTSSVFTIHNIAYQGSFPADTVVAAGFSWEDFTVDKLEFYDTVNFMKCGIQLADAVSTVSPTYALEIQDFNGKGMSVVLNSRKDKIYGILNGIDYDYWNPETDKNIISNFSKYDTSGKSFCKADLQELCGFEVKEDAYLFGCVSRLDNQKGFDIITDALYHLKDKNMQFVILGSGDPSIKRALEDAVRNMPKKAAAFFEYNEALAHKIYAGADAYMMPSRFEPCGLSQMIALAYGAIPVVNRTGGLSDTIVYYNHYTHEGNGFVFNITYGENFVETILKSEKIFRDKASWSPLMQNAFNSNFSWDNSVIEYIKMYKNILKAKR</sequence>
<dbReference type="EMBL" id="CP009498">
    <property type="protein sequence ID" value="AKL97510.1"/>
    <property type="molecule type" value="Genomic_DNA"/>
</dbReference>
<dbReference type="Gene3D" id="3.40.50.2000">
    <property type="entry name" value="Glycogen Phosphorylase B"/>
    <property type="match status" value="2"/>
</dbReference>
<keyword evidence="9" id="KW-1185">Reference proteome</keyword>
<evidence type="ECO:0000256" key="1">
    <source>
        <dbReference type="ARBA" id="ARBA00001478"/>
    </source>
</evidence>
<dbReference type="GO" id="GO:0009011">
    <property type="term" value="F:alpha-1,4-glucan glucosyltransferase (ADP-glucose donor) activity"/>
    <property type="evidence" value="ECO:0007669"/>
    <property type="project" value="UniProtKB-UniRule"/>
</dbReference>
<keyword evidence="3 6" id="KW-0328">Glycosyltransferase</keyword>
<dbReference type="HAMAP" id="MF_00484">
    <property type="entry name" value="Glycogen_synth"/>
    <property type="match status" value="1"/>
</dbReference>
<protein>
    <recommendedName>
        <fullName evidence="6">Glycogen synthase</fullName>
        <ecNumber evidence="6">2.4.1.21</ecNumber>
    </recommendedName>
    <alternativeName>
        <fullName evidence="6">Starch [bacterial glycogen] synthase</fullName>
    </alternativeName>
</protein>
<gene>
    <name evidence="6 8" type="primary">glgA</name>
    <name evidence="8" type="ORF">Epro_0131</name>
</gene>
<dbReference type="STRING" id="1408281.Epro_0131"/>
<evidence type="ECO:0000256" key="6">
    <source>
        <dbReference type="HAMAP-Rule" id="MF_00484"/>
    </source>
</evidence>
<evidence type="ECO:0000313" key="8">
    <source>
        <dbReference type="EMBL" id="AKL97510.1"/>
    </source>
</evidence>
<keyword evidence="4 6" id="KW-0808">Transferase</keyword>
<evidence type="ECO:0000256" key="2">
    <source>
        <dbReference type="ARBA" id="ARBA00010281"/>
    </source>
</evidence>
<dbReference type="InterPro" id="IPR011835">
    <property type="entry name" value="GS/SS"/>
</dbReference>
<dbReference type="SUPFAM" id="SSF53756">
    <property type="entry name" value="UDP-Glycosyltransferase/glycogen phosphorylase"/>
    <property type="match status" value="1"/>
</dbReference>